<accession>A0A2G1XE27</accession>
<dbReference type="RefSeq" id="WP_099201404.1">
    <property type="nucleotide sequence ID" value="NZ_NHZO01000154.1"/>
</dbReference>
<dbReference type="Proteomes" id="UP000222531">
    <property type="component" value="Unassembled WGS sequence"/>
</dbReference>
<gene>
    <name evidence="1" type="ORF">BLA24_25825</name>
</gene>
<keyword evidence="2" id="KW-1185">Reference proteome</keyword>
<sequence length="268" mass="30663">MQHGLDAPSDETLATYAARLEDDCYAWPSWYTGRFSVDDLPTHVEMFTWNDDRAGWIGDKSNFEVARDAIRTAADEGREDTSVSDEHVYECGGGSSAWDTAQLFVQVYEQICPLDCLGTHTEDCKPDCDPYEDECYGAECEGDCHGRRTYTAAFHEAVALAEFVKNDHPFLDEDDYYDQRREVFEKNLDEALEDVALHYPYDTDADHQSIVEHASERLWDLSDNEPDGYADWDDVRDAYDYGRGEHFLNLGREFMRNEIPGQLALMPA</sequence>
<dbReference type="AlphaFoldDB" id="A0A2G1XE27"/>
<evidence type="ECO:0000313" key="2">
    <source>
        <dbReference type="Proteomes" id="UP000222531"/>
    </source>
</evidence>
<proteinExistence type="predicted"/>
<name>A0A2G1XE27_STRCJ</name>
<organism evidence="1 2">
    <name type="scientific">Streptomyces cinnamoneus</name>
    <name type="common">Streptoverticillium cinnamoneum</name>
    <dbReference type="NCBI Taxonomy" id="53446"/>
    <lineage>
        <taxon>Bacteria</taxon>
        <taxon>Bacillati</taxon>
        <taxon>Actinomycetota</taxon>
        <taxon>Actinomycetes</taxon>
        <taxon>Kitasatosporales</taxon>
        <taxon>Streptomycetaceae</taxon>
        <taxon>Streptomyces</taxon>
        <taxon>Streptomyces cinnamoneus group</taxon>
    </lineage>
</organism>
<evidence type="ECO:0000313" key="1">
    <source>
        <dbReference type="EMBL" id="PHQ49462.1"/>
    </source>
</evidence>
<reference evidence="1 2" key="1">
    <citation type="journal article" date="2017" name="Biochemistry">
        <title>Identification of the Biosynthetic Pathway for the Antibiotic Bicyclomycin.</title>
        <authorList>
            <person name="Patteson J."/>
            <person name="Cai W."/>
            <person name="Johnson R.A."/>
            <person name="Santa Maria K."/>
            <person name="Li B."/>
        </authorList>
    </citation>
    <scope>NUCLEOTIDE SEQUENCE [LARGE SCALE GENOMIC DNA]</scope>
    <source>
        <strain evidence="1 2">ATCC 21532</strain>
    </source>
</reference>
<dbReference type="OrthoDB" id="4177737at2"/>
<dbReference type="EMBL" id="NHZO01000154">
    <property type="protein sequence ID" value="PHQ49462.1"/>
    <property type="molecule type" value="Genomic_DNA"/>
</dbReference>
<comment type="caution">
    <text evidence="1">The sequence shown here is derived from an EMBL/GenBank/DDBJ whole genome shotgun (WGS) entry which is preliminary data.</text>
</comment>
<protein>
    <submittedName>
        <fullName evidence="1">Uncharacterized protein</fullName>
    </submittedName>
</protein>